<dbReference type="InterPro" id="IPR050354">
    <property type="entry name" value="F-box/kelch-repeat_ARATH"/>
</dbReference>
<dbReference type="OrthoDB" id="1056391at2759"/>
<dbReference type="EMBL" id="CM002875">
    <property type="protein sequence ID" value="KFK28635.1"/>
    <property type="molecule type" value="Genomic_DNA"/>
</dbReference>
<name>A0A087GFI3_ARAAL</name>
<sequence>MYFVQLQELASDTCIFTNSVVSVGSEIYVISRARVRVFDCCTHTWRNAPSMNVARGRAYSCVYDGKIYAEVFDPKTQTWECLPDPGTEIRKIGIHRIVEIEGKINFGSLYKMYAYDTKQGKWEHYENESGRLGKSYCVMENVSFSSGYNSIDGPIKCYWSDIKYENWKEVKGLDSLGQKHMRSGGSSSNTTKVVSFDGKLLLIWEVYMYPNPNDMKRIWFAEIMVEKRDGGEAWGNVEWVDVVLIVPTSCYLLHCLEVCV</sequence>
<protein>
    <recommendedName>
        <fullName evidence="1">FKB95-like N-terminal Kelch domain-containing protein</fullName>
    </recommendedName>
</protein>
<proteinExistence type="predicted"/>
<dbReference type="eggNOG" id="KOG1072">
    <property type="taxonomic scope" value="Eukaryota"/>
</dbReference>
<feature type="domain" description="FKB95-like N-terminal Kelch" evidence="1">
    <location>
        <begin position="17"/>
        <end position="244"/>
    </location>
</feature>
<keyword evidence="3" id="KW-1185">Reference proteome</keyword>
<dbReference type="Pfam" id="PF25210">
    <property type="entry name" value="Kelch_FKB95"/>
    <property type="match status" value="1"/>
</dbReference>
<evidence type="ECO:0000259" key="1">
    <source>
        <dbReference type="Pfam" id="PF25210"/>
    </source>
</evidence>
<dbReference type="SUPFAM" id="SSF117281">
    <property type="entry name" value="Kelch motif"/>
    <property type="match status" value="1"/>
</dbReference>
<evidence type="ECO:0000313" key="2">
    <source>
        <dbReference type="EMBL" id="KFK28635.1"/>
    </source>
</evidence>
<dbReference type="InterPro" id="IPR057499">
    <property type="entry name" value="Kelch_FKB95"/>
</dbReference>
<reference evidence="3" key="1">
    <citation type="journal article" date="2015" name="Nat. Plants">
        <title>Genome expansion of Arabis alpina linked with retrotransposition and reduced symmetric DNA methylation.</title>
        <authorList>
            <person name="Willing E.M."/>
            <person name="Rawat V."/>
            <person name="Mandakova T."/>
            <person name="Maumus F."/>
            <person name="James G.V."/>
            <person name="Nordstroem K.J."/>
            <person name="Becker C."/>
            <person name="Warthmann N."/>
            <person name="Chica C."/>
            <person name="Szarzynska B."/>
            <person name="Zytnicki M."/>
            <person name="Albani M.C."/>
            <person name="Kiefer C."/>
            <person name="Bergonzi S."/>
            <person name="Castaings L."/>
            <person name="Mateos J.L."/>
            <person name="Berns M.C."/>
            <person name="Bujdoso N."/>
            <person name="Piofczyk T."/>
            <person name="de Lorenzo L."/>
            <person name="Barrero-Sicilia C."/>
            <person name="Mateos I."/>
            <person name="Piednoel M."/>
            <person name="Hagmann J."/>
            <person name="Chen-Min-Tao R."/>
            <person name="Iglesias-Fernandez R."/>
            <person name="Schuster S.C."/>
            <person name="Alonso-Blanco C."/>
            <person name="Roudier F."/>
            <person name="Carbonero P."/>
            <person name="Paz-Ares J."/>
            <person name="Davis S.J."/>
            <person name="Pecinka A."/>
            <person name="Quesneville H."/>
            <person name="Colot V."/>
            <person name="Lysak M.A."/>
            <person name="Weigel D."/>
            <person name="Coupland G."/>
            <person name="Schneeberger K."/>
        </authorList>
    </citation>
    <scope>NUCLEOTIDE SEQUENCE [LARGE SCALE GENOMIC DNA]</scope>
    <source>
        <strain evidence="3">cv. Pajares</strain>
    </source>
</reference>
<dbReference type="Gramene" id="KFK28635">
    <property type="protein sequence ID" value="KFK28635"/>
    <property type="gene ID" value="AALP_AA7G025200"/>
</dbReference>
<dbReference type="Gene3D" id="2.120.10.80">
    <property type="entry name" value="Kelch-type beta propeller"/>
    <property type="match status" value="1"/>
</dbReference>
<dbReference type="Proteomes" id="UP000029120">
    <property type="component" value="Chromosome 7"/>
</dbReference>
<accession>A0A087GFI3</accession>
<dbReference type="OMA" id="WEHYENE"/>
<dbReference type="AlphaFoldDB" id="A0A087GFI3"/>
<dbReference type="PANTHER" id="PTHR24414:SF91">
    <property type="entry name" value="(RAPE) HYPOTHETICAL PROTEIN"/>
    <property type="match status" value="1"/>
</dbReference>
<evidence type="ECO:0000313" key="3">
    <source>
        <dbReference type="Proteomes" id="UP000029120"/>
    </source>
</evidence>
<dbReference type="PANTHER" id="PTHR24414">
    <property type="entry name" value="F-BOX/KELCH-REPEAT PROTEIN SKIP4"/>
    <property type="match status" value="1"/>
</dbReference>
<gene>
    <name evidence="2" type="ordered locus">AALP_Aa7g025200</name>
</gene>
<dbReference type="InterPro" id="IPR015915">
    <property type="entry name" value="Kelch-typ_b-propeller"/>
</dbReference>
<organism evidence="2 3">
    <name type="scientific">Arabis alpina</name>
    <name type="common">Alpine rock-cress</name>
    <dbReference type="NCBI Taxonomy" id="50452"/>
    <lineage>
        <taxon>Eukaryota</taxon>
        <taxon>Viridiplantae</taxon>
        <taxon>Streptophyta</taxon>
        <taxon>Embryophyta</taxon>
        <taxon>Tracheophyta</taxon>
        <taxon>Spermatophyta</taxon>
        <taxon>Magnoliopsida</taxon>
        <taxon>eudicotyledons</taxon>
        <taxon>Gunneridae</taxon>
        <taxon>Pentapetalae</taxon>
        <taxon>rosids</taxon>
        <taxon>malvids</taxon>
        <taxon>Brassicales</taxon>
        <taxon>Brassicaceae</taxon>
        <taxon>Arabideae</taxon>
        <taxon>Arabis</taxon>
    </lineage>
</organism>